<dbReference type="RefSeq" id="XP_004333278.1">
    <property type="nucleotide sequence ID" value="XM_004333230.1"/>
</dbReference>
<dbReference type="VEuPathDB" id="AmoebaDB:ACA1_127460"/>
<keyword evidence="3" id="KW-1185">Reference proteome</keyword>
<protein>
    <submittedName>
        <fullName evidence="2">Uncharacterized protein</fullName>
    </submittedName>
</protein>
<organism evidence="2 3">
    <name type="scientific">Acanthamoeba castellanii (strain ATCC 30010 / Neff)</name>
    <dbReference type="NCBI Taxonomy" id="1257118"/>
    <lineage>
        <taxon>Eukaryota</taxon>
        <taxon>Amoebozoa</taxon>
        <taxon>Discosea</taxon>
        <taxon>Longamoebia</taxon>
        <taxon>Centramoebida</taxon>
        <taxon>Acanthamoebidae</taxon>
        <taxon>Acanthamoeba</taxon>
    </lineage>
</organism>
<name>L8GDS5_ACACF</name>
<proteinExistence type="predicted"/>
<sequence>MTLRQQGEHINSGHHANGPAVSSIEGRSMGAMTIRNNDNSDCPIKYPDPNSKEYCDDNYTLLISS</sequence>
<reference evidence="2 3" key="1">
    <citation type="journal article" date="2013" name="Genome Biol.">
        <title>Genome of Acanthamoeba castellanii highlights extensive lateral gene transfer and early evolution of tyrosine kinase signaling.</title>
        <authorList>
            <person name="Clarke M."/>
            <person name="Lohan A.J."/>
            <person name="Liu B."/>
            <person name="Lagkouvardos I."/>
            <person name="Roy S."/>
            <person name="Zafar N."/>
            <person name="Bertelli C."/>
            <person name="Schilde C."/>
            <person name="Kianianmomeni A."/>
            <person name="Burglin T.R."/>
            <person name="Frech C."/>
            <person name="Turcotte B."/>
            <person name="Kopec K.O."/>
            <person name="Synnott J.M."/>
            <person name="Choo C."/>
            <person name="Paponov I."/>
            <person name="Finkler A."/>
            <person name="Soon Heng Tan C."/>
            <person name="Hutchins A.P."/>
            <person name="Weinmeier T."/>
            <person name="Rattei T."/>
            <person name="Chu J.S."/>
            <person name="Gimenez G."/>
            <person name="Irimia M."/>
            <person name="Rigden D.J."/>
            <person name="Fitzpatrick D.A."/>
            <person name="Lorenzo-Morales J."/>
            <person name="Bateman A."/>
            <person name="Chiu C.H."/>
            <person name="Tang P."/>
            <person name="Hegemann P."/>
            <person name="Fromm H."/>
            <person name="Raoult D."/>
            <person name="Greub G."/>
            <person name="Miranda-Saavedra D."/>
            <person name="Chen N."/>
            <person name="Nash P."/>
            <person name="Ginger M.L."/>
            <person name="Horn M."/>
            <person name="Schaap P."/>
            <person name="Caler L."/>
            <person name="Loftus B."/>
        </authorList>
    </citation>
    <scope>NUCLEOTIDE SEQUENCE [LARGE SCALE GENOMIC DNA]</scope>
    <source>
        <strain evidence="2 3">Neff</strain>
    </source>
</reference>
<dbReference type="KEGG" id="acan:ACA1_127460"/>
<dbReference type="GeneID" id="14911685"/>
<accession>L8GDS5</accession>
<evidence type="ECO:0000256" key="1">
    <source>
        <dbReference type="SAM" id="MobiDB-lite"/>
    </source>
</evidence>
<evidence type="ECO:0000313" key="2">
    <source>
        <dbReference type="EMBL" id="ELR11265.1"/>
    </source>
</evidence>
<dbReference type="Proteomes" id="UP000011083">
    <property type="component" value="Unassembled WGS sequence"/>
</dbReference>
<feature type="region of interest" description="Disordered" evidence="1">
    <location>
        <begin position="1"/>
        <end position="27"/>
    </location>
</feature>
<evidence type="ECO:0000313" key="3">
    <source>
        <dbReference type="Proteomes" id="UP000011083"/>
    </source>
</evidence>
<gene>
    <name evidence="2" type="ORF">ACA1_127460</name>
</gene>
<dbReference type="EMBL" id="KB008155">
    <property type="protein sequence ID" value="ELR11265.1"/>
    <property type="molecule type" value="Genomic_DNA"/>
</dbReference>
<dbReference type="AlphaFoldDB" id="L8GDS5"/>